<feature type="region of interest" description="Disordered" evidence="1">
    <location>
        <begin position="2316"/>
        <end position="2379"/>
    </location>
</feature>
<dbReference type="PANTHER" id="PTHR21639">
    <property type="entry name" value="DBF4-TYPE ZINC FINGER-CONTAINING PROTEIN 2"/>
    <property type="match status" value="1"/>
</dbReference>
<dbReference type="Proteomes" id="UP000527355">
    <property type="component" value="Unassembled WGS sequence"/>
</dbReference>
<feature type="compositionally biased region" description="Acidic residues" evidence="1">
    <location>
        <begin position="490"/>
        <end position="499"/>
    </location>
</feature>
<feature type="region of interest" description="Disordered" evidence="1">
    <location>
        <begin position="49"/>
        <end position="78"/>
    </location>
</feature>
<feature type="compositionally biased region" description="Basic residues" evidence="1">
    <location>
        <begin position="1715"/>
        <end position="1735"/>
    </location>
</feature>
<feature type="region of interest" description="Disordered" evidence="1">
    <location>
        <begin position="1184"/>
        <end position="1203"/>
    </location>
</feature>
<feature type="region of interest" description="Disordered" evidence="1">
    <location>
        <begin position="705"/>
        <end position="729"/>
    </location>
</feature>
<dbReference type="GO" id="GO:0071514">
    <property type="term" value="P:genomic imprinting"/>
    <property type="evidence" value="ECO:0007669"/>
    <property type="project" value="TreeGrafter"/>
</dbReference>
<feature type="compositionally biased region" description="Polar residues" evidence="1">
    <location>
        <begin position="1193"/>
        <end position="1202"/>
    </location>
</feature>
<organism evidence="2 3">
    <name type="scientific">Myotis myotis</name>
    <name type="common">Greater mouse-eared bat</name>
    <name type="synonym">Vespertilio myotis</name>
    <dbReference type="NCBI Taxonomy" id="51298"/>
    <lineage>
        <taxon>Eukaryota</taxon>
        <taxon>Metazoa</taxon>
        <taxon>Chordata</taxon>
        <taxon>Craniata</taxon>
        <taxon>Vertebrata</taxon>
        <taxon>Euteleostomi</taxon>
        <taxon>Mammalia</taxon>
        <taxon>Eutheria</taxon>
        <taxon>Laurasiatheria</taxon>
        <taxon>Chiroptera</taxon>
        <taxon>Yangochiroptera</taxon>
        <taxon>Vespertilionidae</taxon>
        <taxon>Myotis</taxon>
    </lineage>
</organism>
<feature type="compositionally biased region" description="Basic residues" evidence="1">
    <location>
        <begin position="1765"/>
        <end position="1774"/>
    </location>
</feature>
<keyword evidence="3" id="KW-1185">Reference proteome</keyword>
<feature type="region of interest" description="Disordered" evidence="1">
    <location>
        <begin position="520"/>
        <end position="539"/>
    </location>
</feature>
<feature type="region of interest" description="Disordered" evidence="1">
    <location>
        <begin position="216"/>
        <end position="300"/>
    </location>
</feature>
<feature type="region of interest" description="Disordered" evidence="1">
    <location>
        <begin position="1695"/>
        <end position="1793"/>
    </location>
</feature>
<gene>
    <name evidence="2" type="ORF">mMyoMyo1_020781</name>
</gene>
<feature type="compositionally biased region" description="Low complexity" evidence="1">
    <location>
        <begin position="55"/>
        <end position="78"/>
    </location>
</feature>
<dbReference type="VEuPathDB" id="HostDB:GeneID_118662124"/>
<feature type="compositionally biased region" description="Basic residues" evidence="1">
    <location>
        <begin position="2360"/>
        <end position="2376"/>
    </location>
</feature>
<sequence length="2414" mass="268683">MPNRYGYCSYCLLRYTDLDEAGERDAEVPSSSLMERFLQDVLLHHPYHYQESRSGPNENNAPPAGNNAPAGDDAAPAGDDAAAEVILMDDSASEEMADDAPGARGEIPTHNSEPTGELHSRPSVSQECMQGVPIRPSVIQKLEKGRQKPLEFVYKIGSGLKEFNPVGVGQATNTGKNPLGPSVISTAPARPLPESANARPVITSTARLPVAANLDSVNKCDPNKVDRSLEQGDGGSRNPRPSTSLENSSRLNPKPKESNRKSVCINPDKSVIQEDVKSRGKTLSPGFQSRASMGTEGSLNVESVSKLAVNPTVNQNKTDMPSNKGTFEGAIPKHHEKSFPNMDRTQDKKQVVFNKPASLEQKCSVITKMDFACGSQSVSDQPEVAVQDLCSEGQIDQEDKTYESRASEMSFDCSSSFYSVTDQPKVTAQETNLSEEVHDDLQQNSNESCVSEISSVHDGPLQLATNRIQVIVKGTSVQKAVHVRLVDESYDSSDSEMNFDGDTSVQPTDDDAQQPAEVDLPQEAPMDLDNNYGSGSSEISAGSVVPLQSVIEELPVAVTETEPQEKVYTGLVDMNYGSSCSETSVGCDVSLQSVIVHPQLTVKEGNLREGPVYVNDNNKSSSAQAHLDCDTSLEAVTDEPERAAEEINLPKENNDLMDMNCEYYSPEMNFHTDAQLVAAQPQVAVQEVNPQEAAIDLQNKSANSSVSDLSVNSHASLQQSANEQPPGVLGDINMKESNVDMEVKSYGCSSSEFTFDSDPPLLSVTEHSELNVEEIRKKDINMEDESCGSNSSEMTFNSDIHLCPVVDQPQVAEEEPVDQVNKNNEFCGSEMAFDSNVPLPSETDQSEVGVKEVIIQKEDYKHLGRKNDEPSGSKISLDFYVPPLSVTNSGVLAKRLKLQEEPMHIEPSVSGLSLNYHSTIGHSENPSEEVNLQKDEYVQLKNKGNGPDVPENSLKSSISHSVTHHLDGAVKEINNPKEEQIKDKGNELNVSETRLDFGFPLQSVIQRTDVVLKEMLLQKEKHAAFSGSEINLDSDASHYSVTEPQIAVKEKNDQKDEYVLKNKSDKYSGSEINVLPHLMTEKPQLAVLREDHVDPEVESTKSRGFDINLDIGPPRPSVIEKSQLAPLKKKHVDLENTSSKPSDYKVKLGSNDPPQPLAAQFQDVIQKTNLWEVKDIDLENKVDKPSESKLIQDSDVSPQSVPDQPEAAIKQTNLENEGHVYLEDNNSQYSGSDMSLDSDYLAQSRVDQSQITILEKEHIDLEDKHHKSCGSEISFDSDDPLQSVAEQVRETVKEISLWKDEDVEETTDKSDGFAIMYDSNVRFQSVAGQTEEIIKEINRWKKPVDMEGKIVKPSDSTLNFDSNEHVHSVANEIQEATAEINLLREGHACLHDKGYDPKDSAMIYVSNVHFQPAVEQPHILEEEHANLDDKSNDSCGPEISFTCDDPLQSVADQLEKADKVSLWKEGHIYLGDTYKLSGYQIRCDSDAPVQLVVGQCPVAVKEINLEKKDHNDLENQHCEPSVSGIKCDSGIHLQLEVDHPQMVCKEMNLQKTSHLGMEEKTSDSEIMSDSDVPLQIIVDEFQVSVKEADPQKMLLVDLVTGDSDCEVIADSDASCQPVIDSPQVTVEGIAGINAKSFDLEGACCDCCDSELGYVCEGSPQSESNQSRKTFKVVNQKKDYIILEESACEPYGSEINVQKDASRQSKTHQSPGPDKKRAKKSNPRGRRGKSTSPKRKCNWEETSQPKTRQQRKANKEDNTQKDQKGQRGKRGRRSVSAKGRNASPESADLQMANGDNRLKLKLKLKRTDVKNKDSKACVSGVNIQCDRSFQSDNDRTQKGVKKMSFSLKEMKRDSYSSSGSKGDSGRRSKKAKLVLEDKADEPVLEALPHVPPSFVGKTWSQIMIEDDIKINTLVREFKEGRFHCYFDDDSEPRKVKKKYSSEERKIVSSDLNDTAFIEVLLECDYNVDDFSVALDKPSYDPIEKLPYEQTWRVTSRCQTVKVSSGAQTSLMSYIVTKRVSEHETYSPSLKRLLLRNDRRPKKKIQIGRFEFLESYTNILKPLHPNALFYVVSSNVKLNEGESFNVSEISQQNDKNNQDINIQYKYKLSSFDCYDPLNKKTAINPPLNTEIQESDRNDDWIQIRFSDLTSSEGNDDAHVQSSTSSPFITVSVRHELTSDQGANGSSVFLAKSEILKSSEVPKERNFQLTLLNGDAAKISKSVRNKYLKSKKKVQRRKATTNKKPGLLKKVYRPVVVQEITRTTSEKQSTWIPTKLNDIIRKYISKFSVFLRRKYQSRRAFFGMHFKKTKSVLSRLKKAKRPAKMLSNSIPSADAEKQSSAVKSSSPKQHVQDSSSIAETKRNGGKKRPRRKQKKRPKPVRIYELRSLYSQVPYSHRRMTRLLHKLLLSKANKKCLC</sequence>
<feature type="compositionally biased region" description="Basic and acidic residues" evidence="1">
    <location>
        <begin position="1752"/>
        <end position="1764"/>
    </location>
</feature>
<feature type="compositionally biased region" description="Polar residues" evidence="1">
    <location>
        <begin position="705"/>
        <end position="723"/>
    </location>
</feature>
<feature type="region of interest" description="Disordered" evidence="1">
    <location>
        <begin position="93"/>
        <end position="124"/>
    </location>
</feature>
<feature type="compositionally biased region" description="Polar residues" evidence="1">
    <location>
        <begin position="2335"/>
        <end position="2355"/>
    </location>
</feature>
<feature type="compositionally biased region" description="Polar residues" evidence="1">
    <location>
        <begin position="285"/>
        <end position="300"/>
    </location>
</feature>
<evidence type="ECO:0000313" key="3">
    <source>
        <dbReference type="Proteomes" id="UP000527355"/>
    </source>
</evidence>
<feature type="compositionally biased region" description="Polar residues" evidence="1">
    <location>
        <begin position="239"/>
        <end position="251"/>
    </location>
</feature>
<feature type="region of interest" description="Disordered" evidence="1">
    <location>
        <begin position="1830"/>
        <end position="1869"/>
    </location>
</feature>
<feature type="region of interest" description="Disordered" evidence="1">
    <location>
        <begin position="490"/>
        <end position="514"/>
    </location>
</feature>
<name>A0A7J7WKE0_MYOMY</name>
<protein>
    <submittedName>
        <fullName evidence="2">Zinc finger DBF-type containing 2</fullName>
    </submittedName>
</protein>
<evidence type="ECO:0000256" key="1">
    <source>
        <dbReference type="SAM" id="MobiDB-lite"/>
    </source>
</evidence>
<evidence type="ECO:0000313" key="2">
    <source>
        <dbReference type="EMBL" id="KAF6337708.1"/>
    </source>
</evidence>
<accession>A0A7J7WKE0</accession>
<dbReference type="PANTHER" id="PTHR21639:SF5">
    <property type="entry name" value="DBF4-TYPE ZINC FINGER-CONTAINING PROTEIN 2"/>
    <property type="match status" value="1"/>
</dbReference>
<proteinExistence type="predicted"/>
<reference evidence="2 3" key="1">
    <citation type="journal article" date="2020" name="Nature">
        <title>Six reference-quality genomes reveal evolution of bat adaptations.</title>
        <authorList>
            <person name="Jebb D."/>
            <person name="Huang Z."/>
            <person name="Pippel M."/>
            <person name="Hughes G.M."/>
            <person name="Lavrichenko K."/>
            <person name="Devanna P."/>
            <person name="Winkler S."/>
            <person name="Jermiin L.S."/>
            <person name="Skirmuntt E.C."/>
            <person name="Katzourakis A."/>
            <person name="Burkitt-Gray L."/>
            <person name="Ray D.A."/>
            <person name="Sullivan K.A.M."/>
            <person name="Roscito J.G."/>
            <person name="Kirilenko B.M."/>
            <person name="Davalos L.M."/>
            <person name="Corthals A.P."/>
            <person name="Power M.L."/>
            <person name="Jones G."/>
            <person name="Ransome R.D."/>
            <person name="Dechmann D.K.N."/>
            <person name="Locatelli A.G."/>
            <person name="Puechmaille S.J."/>
            <person name="Fedrigo O."/>
            <person name="Jarvis E.D."/>
            <person name="Hiller M."/>
            <person name="Vernes S.C."/>
            <person name="Myers E.W."/>
            <person name="Teeling E.C."/>
        </authorList>
    </citation>
    <scope>NUCLEOTIDE SEQUENCE [LARGE SCALE GENOMIC DNA]</scope>
    <source>
        <strain evidence="2">MMyoMyo1</strain>
        <tissue evidence="2">Flight muscle</tissue>
    </source>
</reference>
<comment type="caution">
    <text evidence="2">The sequence shown here is derived from an EMBL/GenBank/DDBJ whole genome shotgun (WGS) entry which is preliminary data.</text>
</comment>
<dbReference type="EMBL" id="JABWUV010000008">
    <property type="protein sequence ID" value="KAF6337708.1"/>
    <property type="molecule type" value="Genomic_DNA"/>
</dbReference>
<dbReference type="InterPro" id="IPR038890">
    <property type="entry name" value="ZDBF2"/>
</dbReference>
<feature type="compositionally biased region" description="Basic and acidic residues" evidence="1">
    <location>
        <begin position="221"/>
        <end position="230"/>
    </location>
</feature>
<feature type="region of interest" description="Disordered" evidence="1">
    <location>
        <begin position="169"/>
        <end position="200"/>
    </location>
</feature>